<keyword evidence="3" id="KW-0378">Hydrolase</keyword>
<protein>
    <submittedName>
        <fullName evidence="3">Alpha/beta hydrolase</fullName>
    </submittedName>
</protein>
<dbReference type="SUPFAM" id="SSF53474">
    <property type="entry name" value="alpha/beta-Hydrolases"/>
    <property type="match status" value="1"/>
</dbReference>
<name>A0A1X0FT14_MYCNT</name>
<gene>
    <name evidence="3" type="ORF">BST30_15800</name>
    <name evidence="2" type="ORF">MMAN_22810</name>
</gene>
<accession>A0A1X0FT14</accession>
<feature type="region of interest" description="Disordered" evidence="1">
    <location>
        <begin position="1"/>
        <end position="21"/>
    </location>
</feature>
<dbReference type="AlphaFoldDB" id="A0A1X0FT14"/>
<dbReference type="EMBL" id="AP022590">
    <property type="protein sequence ID" value="BBY38147.1"/>
    <property type="molecule type" value="Genomic_DNA"/>
</dbReference>
<evidence type="ECO:0000313" key="3">
    <source>
        <dbReference type="EMBL" id="ORB04924.1"/>
    </source>
</evidence>
<sequence length="413" mass="44305">MSAPAKRLGYRPRMEPGPMPDGVTATVTTVKTADDASAPGVLYTVTGATTVVTLMHPRQDLARHHLIPILLKAGFAVWAQGSRTVNNDLTLIHEEAVLDAAAGFVQLRDRGFDHVVACGPSGGAALYAFYVQQASRTPENRITVTPGGKPIALHEATIPVPDAVIFLAPHPGQGELLLSCIDGAVADETDPLSTVPELDIFDEANGFREPPNSSEYTPEFLTHYRAAQRARVARIDAHARYLIEERMAAKERFKSSKRAVDRRASTMSKVITVYRTDADPRTLDLSQDPSDRPYGSIHGRRPDIINFGITGFGRLTTADAWLSTWSGLSSNAGFVACAPEVQIPSLFIEYTGDQATFPSVAGEMFAAIGASDKTHERIVGTHFGGSPSPDGPPGGALSGEAIVEWLRDRLPAA</sequence>
<evidence type="ECO:0000313" key="4">
    <source>
        <dbReference type="Proteomes" id="UP000192760"/>
    </source>
</evidence>
<evidence type="ECO:0000256" key="1">
    <source>
        <dbReference type="SAM" id="MobiDB-lite"/>
    </source>
</evidence>
<dbReference type="Proteomes" id="UP000465812">
    <property type="component" value="Chromosome"/>
</dbReference>
<dbReference type="InterPro" id="IPR029058">
    <property type="entry name" value="AB_hydrolase_fold"/>
</dbReference>
<dbReference type="Proteomes" id="UP000192760">
    <property type="component" value="Unassembled WGS sequence"/>
</dbReference>
<reference evidence="3 4" key="1">
    <citation type="submission" date="2017-02" db="EMBL/GenBank/DDBJ databases">
        <title>The new phylogeny of genus Mycobacterium.</title>
        <authorList>
            <person name="Tortoli E."/>
            <person name="Trovato A."/>
            <person name="Cirillo D.M."/>
        </authorList>
    </citation>
    <scope>NUCLEOTIDE SEQUENCE [LARGE SCALE GENOMIC DNA]</scope>
    <source>
        <strain evidence="3 4">DSM 45255</strain>
    </source>
</reference>
<reference evidence="2 5" key="2">
    <citation type="journal article" date="2019" name="Emerg. Microbes Infect.">
        <title>Comprehensive subspecies identification of 175 nontuberculous mycobacteria species based on 7547 genomic profiles.</title>
        <authorList>
            <person name="Matsumoto Y."/>
            <person name="Kinjo T."/>
            <person name="Motooka D."/>
            <person name="Nabeya D."/>
            <person name="Jung N."/>
            <person name="Uechi K."/>
            <person name="Horii T."/>
            <person name="Iida T."/>
            <person name="Fujita J."/>
            <person name="Nakamura S."/>
        </authorList>
    </citation>
    <scope>NUCLEOTIDE SEQUENCE [LARGE SCALE GENOMIC DNA]</scope>
    <source>
        <strain evidence="2 5">JCM 18113</strain>
    </source>
</reference>
<dbReference type="GO" id="GO:0016787">
    <property type="term" value="F:hydrolase activity"/>
    <property type="evidence" value="ECO:0007669"/>
    <property type="project" value="UniProtKB-KW"/>
</dbReference>
<keyword evidence="5" id="KW-1185">Reference proteome</keyword>
<reference evidence="2" key="3">
    <citation type="submission" date="2020-02" db="EMBL/GenBank/DDBJ databases">
        <authorList>
            <person name="Matsumoto Y."/>
            <person name="Motooka D."/>
            <person name="Nakamura S."/>
        </authorList>
    </citation>
    <scope>NUCLEOTIDE SEQUENCE</scope>
    <source>
        <strain evidence="2">JCM 18113</strain>
    </source>
</reference>
<dbReference type="EMBL" id="MVHW01000017">
    <property type="protein sequence ID" value="ORB04924.1"/>
    <property type="molecule type" value="Genomic_DNA"/>
</dbReference>
<dbReference type="STRING" id="560555.BST30_15800"/>
<evidence type="ECO:0000313" key="2">
    <source>
        <dbReference type="EMBL" id="BBY38147.1"/>
    </source>
</evidence>
<organism evidence="3 4">
    <name type="scientific">Mycobacterium mantenii</name>
    <dbReference type="NCBI Taxonomy" id="560555"/>
    <lineage>
        <taxon>Bacteria</taxon>
        <taxon>Bacillati</taxon>
        <taxon>Actinomycetota</taxon>
        <taxon>Actinomycetes</taxon>
        <taxon>Mycobacteriales</taxon>
        <taxon>Mycobacteriaceae</taxon>
        <taxon>Mycobacterium</taxon>
        <taxon>Mycobacterium avium complex (MAC)</taxon>
    </lineage>
</organism>
<proteinExistence type="predicted"/>
<evidence type="ECO:0000313" key="5">
    <source>
        <dbReference type="Proteomes" id="UP000465812"/>
    </source>
</evidence>